<evidence type="ECO:0000256" key="4">
    <source>
        <dbReference type="ARBA" id="ARBA00022989"/>
    </source>
</evidence>
<evidence type="ECO:0000256" key="1">
    <source>
        <dbReference type="ARBA" id="ARBA00004651"/>
    </source>
</evidence>
<dbReference type="PANTHER" id="PTHR30086:SF20">
    <property type="entry name" value="ARGININE EXPORTER PROTEIN ARGO-RELATED"/>
    <property type="match status" value="1"/>
</dbReference>
<feature type="transmembrane region" description="Helical" evidence="6">
    <location>
        <begin position="6"/>
        <end position="29"/>
    </location>
</feature>
<evidence type="ECO:0000256" key="2">
    <source>
        <dbReference type="ARBA" id="ARBA00022475"/>
    </source>
</evidence>
<keyword evidence="5 6" id="KW-0472">Membrane</keyword>
<dbReference type="EMBL" id="RPDH01000001">
    <property type="protein sequence ID" value="RPE14345.1"/>
    <property type="molecule type" value="Genomic_DNA"/>
</dbReference>
<reference evidence="7 8" key="1">
    <citation type="submission" date="2018-11" db="EMBL/GenBank/DDBJ databases">
        <title>Chitinophaga lutea sp.nov., isolate from arsenic contaminated soil.</title>
        <authorList>
            <person name="Zong Y."/>
        </authorList>
    </citation>
    <scope>NUCLEOTIDE SEQUENCE [LARGE SCALE GENOMIC DNA]</scope>
    <source>
        <strain evidence="7 8">ZY74</strain>
    </source>
</reference>
<dbReference type="GO" id="GO:0005886">
    <property type="term" value="C:plasma membrane"/>
    <property type="evidence" value="ECO:0007669"/>
    <property type="project" value="UniProtKB-SubCell"/>
</dbReference>
<dbReference type="AlphaFoldDB" id="A0A3N4Q451"/>
<feature type="transmembrane region" description="Helical" evidence="6">
    <location>
        <begin position="41"/>
        <end position="66"/>
    </location>
</feature>
<sequence length="216" mass="23046">MPDVTAILAFITAAFILLVIPGPAVLYVITRSTEQGTKAGLISVCGIQAGTVVHAVAAAFGVSAILMASAMAFALLKYAGAGYLIFLGCKKIFGKKQTAESIKALPPQSMKTIFWQGMVVNVLNPKCALFFFAFLPQFINPALGNVTGQVLFFGLLFTIMAFITDGSYALAAGRLGKWLKGNTYYLKLEAYISGLIYISLGLLTLMMQPSHGSNKK</sequence>
<dbReference type="Pfam" id="PF01810">
    <property type="entry name" value="LysE"/>
    <property type="match status" value="1"/>
</dbReference>
<dbReference type="PANTHER" id="PTHR30086">
    <property type="entry name" value="ARGININE EXPORTER PROTEIN ARGO"/>
    <property type="match status" value="1"/>
</dbReference>
<keyword evidence="3 6" id="KW-0812">Transmembrane</keyword>
<comment type="subcellular location">
    <subcellularLocation>
        <location evidence="1">Cell membrane</location>
        <topology evidence="1">Multi-pass membrane protein</topology>
    </subcellularLocation>
</comment>
<dbReference type="OrthoDB" id="9784202at2"/>
<keyword evidence="2" id="KW-1003">Cell membrane</keyword>
<evidence type="ECO:0000256" key="6">
    <source>
        <dbReference type="SAM" id="Phobius"/>
    </source>
</evidence>
<gene>
    <name evidence="7" type="ORF">EGT74_05370</name>
</gene>
<feature type="transmembrane region" description="Helical" evidence="6">
    <location>
        <begin position="151"/>
        <end position="172"/>
    </location>
</feature>
<evidence type="ECO:0000256" key="5">
    <source>
        <dbReference type="ARBA" id="ARBA00023136"/>
    </source>
</evidence>
<dbReference type="PIRSF" id="PIRSF006324">
    <property type="entry name" value="LeuE"/>
    <property type="match status" value="1"/>
</dbReference>
<name>A0A3N4Q451_9BACT</name>
<feature type="transmembrane region" description="Helical" evidence="6">
    <location>
        <begin position="113"/>
        <end position="139"/>
    </location>
</feature>
<feature type="transmembrane region" description="Helical" evidence="6">
    <location>
        <begin position="184"/>
        <end position="207"/>
    </location>
</feature>
<organism evidence="7 8">
    <name type="scientific">Chitinophaga lutea</name>
    <dbReference type="NCBI Taxonomy" id="2488634"/>
    <lineage>
        <taxon>Bacteria</taxon>
        <taxon>Pseudomonadati</taxon>
        <taxon>Bacteroidota</taxon>
        <taxon>Chitinophagia</taxon>
        <taxon>Chitinophagales</taxon>
        <taxon>Chitinophagaceae</taxon>
        <taxon>Chitinophaga</taxon>
    </lineage>
</organism>
<protein>
    <submittedName>
        <fullName evidence="7">LysE family translocator</fullName>
    </submittedName>
</protein>
<evidence type="ECO:0000313" key="7">
    <source>
        <dbReference type="EMBL" id="RPE14345.1"/>
    </source>
</evidence>
<keyword evidence="4 6" id="KW-1133">Transmembrane helix</keyword>
<feature type="transmembrane region" description="Helical" evidence="6">
    <location>
        <begin position="72"/>
        <end position="93"/>
    </location>
</feature>
<accession>A0A3N4Q451</accession>
<dbReference type="Proteomes" id="UP000278351">
    <property type="component" value="Unassembled WGS sequence"/>
</dbReference>
<evidence type="ECO:0000256" key="3">
    <source>
        <dbReference type="ARBA" id="ARBA00022692"/>
    </source>
</evidence>
<proteinExistence type="predicted"/>
<dbReference type="RefSeq" id="WP_123845486.1">
    <property type="nucleotide sequence ID" value="NZ_RPDH01000001.1"/>
</dbReference>
<keyword evidence="8" id="KW-1185">Reference proteome</keyword>
<evidence type="ECO:0000313" key="8">
    <source>
        <dbReference type="Proteomes" id="UP000278351"/>
    </source>
</evidence>
<dbReference type="InterPro" id="IPR001123">
    <property type="entry name" value="LeuE-type"/>
</dbReference>
<comment type="caution">
    <text evidence="7">The sequence shown here is derived from an EMBL/GenBank/DDBJ whole genome shotgun (WGS) entry which is preliminary data.</text>
</comment>
<dbReference type="GO" id="GO:0015171">
    <property type="term" value="F:amino acid transmembrane transporter activity"/>
    <property type="evidence" value="ECO:0007669"/>
    <property type="project" value="TreeGrafter"/>
</dbReference>